<sequence>MEDRRSRHRATEKERRQRMNETLNRLRRLLKVGPRTEHAIVLELAWQRLSDQNSKPSPAALHKADQGGDENENQNLDEASASPAFTTNGLKSANVQPVGAGPPGRACLACGQPPCLQREAAALRARNAFLEAQAAKAEDNCRVLREHLLVDRHRVTEQNLQIQRLEQELSHARASARADHSPASAGTQQAWSPTYSQAASSPSSDVHSRNSEAPTLPIPQQTATYSAMTMEAMDDLLPDLGFQASRPSFAQSPAMNIPTTSPSSHESPPMATESALAPSAQWSPPSDRMDMSEDRSHEQLDGPSTVAVSTDEPPMPTLNALSTSSPIAASFSARLVPHTWDEALTASLDMSEDPIVALDGDFGDILADLYRTMEASEPAPSSKPAPISLSSDLSSALNASSVHQATTLLANMLGERRMKRSGLPTFTYASSTLGPELLSNRLLNTSLGVILITPNYDTIYCNELVLKVFGVTDMTGLERFKTCRYNVTEDKKKLMPYMSDLVVGKSVFVQAEIRVRRVDDGLVWVRETVFCVSSRRGPDLDLSEKALCIILEPCVPPPGNKPRYLSN</sequence>
<dbReference type="Pfam" id="PF00010">
    <property type="entry name" value="HLH"/>
    <property type="match status" value="1"/>
</dbReference>
<feature type="compositionally biased region" description="Basic and acidic residues" evidence="1">
    <location>
        <begin position="171"/>
        <end position="180"/>
    </location>
</feature>
<dbReference type="GO" id="GO:0046983">
    <property type="term" value="F:protein dimerization activity"/>
    <property type="evidence" value="ECO:0007669"/>
    <property type="project" value="InterPro"/>
</dbReference>
<dbReference type="InterPro" id="IPR035965">
    <property type="entry name" value="PAS-like_dom_sf"/>
</dbReference>
<organism evidence="3 4">
    <name type="scientific">Monosiga brevicollis</name>
    <name type="common">Choanoflagellate</name>
    <dbReference type="NCBI Taxonomy" id="81824"/>
    <lineage>
        <taxon>Eukaryota</taxon>
        <taxon>Choanoflagellata</taxon>
        <taxon>Craspedida</taxon>
        <taxon>Salpingoecidae</taxon>
        <taxon>Monosiga</taxon>
    </lineage>
</organism>
<feature type="compositionally biased region" description="Basic and acidic residues" evidence="1">
    <location>
        <begin position="287"/>
        <end position="300"/>
    </location>
</feature>
<evidence type="ECO:0000313" key="4">
    <source>
        <dbReference type="Proteomes" id="UP000001357"/>
    </source>
</evidence>
<keyword evidence="4" id="KW-1185">Reference proteome</keyword>
<dbReference type="Proteomes" id="UP000001357">
    <property type="component" value="Unassembled WGS sequence"/>
</dbReference>
<dbReference type="Gene3D" id="4.10.280.10">
    <property type="entry name" value="Helix-loop-helix DNA-binding domain"/>
    <property type="match status" value="1"/>
</dbReference>
<dbReference type="SUPFAM" id="SSF55785">
    <property type="entry name" value="PYP-like sensor domain (PAS domain)"/>
    <property type="match status" value="1"/>
</dbReference>
<dbReference type="PROSITE" id="PS50888">
    <property type="entry name" value="BHLH"/>
    <property type="match status" value="1"/>
</dbReference>
<feature type="region of interest" description="Disordered" evidence="1">
    <location>
        <begin position="1"/>
        <end position="22"/>
    </location>
</feature>
<dbReference type="SUPFAM" id="SSF47459">
    <property type="entry name" value="HLH, helix-loop-helix DNA-binding domain"/>
    <property type="match status" value="1"/>
</dbReference>
<dbReference type="InParanoid" id="A9UYH8"/>
<evidence type="ECO:0000259" key="2">
    <source>
        <dbReference type="PROSITE" id="PS50888"/>
    </source>
</evidence>
<dbReference type="AlphaFoldDB" id="A9UYH8"/>
<gene>
    <name evidence="3" type="primary">Mb_HLH_1</name>
    <name evidence="3" type="ORF">MONBRDRAFT_25129</name>
</gene>
<dbReference type="InterPro" id="IPR036638">
    <property type="entry name" value="HLH_DNA-bd_sf"/>
</dbReference>
<dbReference type="KEGG" id="mbr:MONBRDRAFT_25129"/>
<feature type="compositionally biased region" description="Basic and acidic residues" evidence="1">
    <location>
        <begin position="1"/>
        <end position="19"/>
    </location>
</feature>
<feature type="domain" description="BHLH" evidence="2">
    <location>
        <begin position="3"/>
        <end position="52"/>
    </location>
</feature>
<accession>A9UYH8</accession>
<reference evidence="3 4" key="1">
    <citation type="journal article" date="2008" name="Nature">
        <title>The genome of the choanoflagellate Monosiga brevicollis and the origin of metazoans.</title>
        <authorList>
            <consortium name="JGI Sequencing"/>
            <person name="King N."/>
            <person name="Westbrook M.J."/>
            <person name="Young S.L."/>
            <person name="Kuo A."/>
            <person name="Abedin M."/>
            <person name="Chapman J."/>
            <person name="Fairclough S."/>
            <person name="Hellsten U."/>
            <person name="Isogai Y."/>
            <person name="Letunic I."/>
            <person name="Marr M."/>
            <person name="Pincus D."/>
            <person name="Putnam N."/>
            <person name="Rokas A."/>
            <person name="Wright K.J."/>
            <person name="Zuzow R."/>
            <person name="Dirks W."/>
            <person name="Good M."/>
            <person name="Goodstein D."/>
            <person name="Lemons D."/>
            <person name="Li W."/>
            <person name="Lyons J.B."/>
            <person name="Morris A."/>
            <person name="Nichols S."/>
            <person name="Richter D.J."/>
            <person name="Salamov A."/>
            <person name="Bork P."/>
            <person name="Lim W.A."/>
            <person name="Manning G."/>
            <person name="Miller W.T."/>
            <person name="McGinnis W."/>
            <person name="Shapiro H."/>
            <person name="Tjian R."/>
            <person name="Grigoriev I.V."/>
            <person name="Rokhsar D."/>
        </authorList>
    </citation>
    <scope>NUCLEOTIDE SEQUENCE [LARGE SCALE GENOMIC DNA]</scope>
    <source>
        <strain evidence="4">MX1 / ATCC 50154</strain>
    </source>
</reference>
<dbReference type="InterPro" id="IPR011598">
    <property type="entry name" value="bHLH_dom"/>
</dbReference>
<feature type="compositionally biased region" description="Low complexity" evidence="1">
    <location>
        <begin position="258"/>
        <end position="269"/>
    </location>
</feature>
<name>A9UYH8_MONBE</name>
<feature type="compositionally biased region" description="Polar residues" evidence="1">
    <location>
        <begin position="186"/>
        <end position="205"/>
    </location>
</feature>
<dbReference type="GeneID" id="5890878"/>
<dbReference type="RefSeq" id="XP_001745493.1">
    <property type="nucleotide sequence ID" value="XM_001745441.1"/>
</dbReference>
<evidence type="ECO:0000313" key="3">
    <source>
        <dbReference type="EMBL" id="EDQ89464.1"/>
    </source>
</evidence>
<proteinExistence type="predicted"/>
<protein>
    <recommendedName>
        <fullName evidence="2">BHLH domain-containing protein</fullName>
    </recommendedName>
</protein>
<evidence type="ECO:0000256" key="1">
    <source>
        <dbReference type="SAM" id="MobiDB-lite"/>
    </source>
</evidence>
<feature type="region of interest" description="Disordered" evidence="1">
    <location>
        <begin position="171"/>
        <end position="220"/>
    </location>
</feature>
<feature type="region of interest" description="Disordered" evidence="1">
    <location>
        <begin position="51"/>
        <end position="76"/>
    </location>
</feature>
<feature type="region of interest" description="Disordered" evidence="1">
    <location>
        <begin position="250"/>
        <end position="314"/>
    </location>
</feature>
<dbReference type="EMBL" id="CH991550">
    <property type="protein sequence ID" value="EDQ89464.1"/>
    <property type="molecule type" value="Genomic_DNA"/>
</dbReference>